<dbReference type="Gene3D" id="3.40.50.1820">
    <property type="entry name" value="alpha/beta hydrolase"/>
    <property type="match status" value="1"/>
</dbReference>
<protein>
    <recommendedName>
        <fullName evidence="2">Fungal lipase-type domain-containing protein</fullName>
    </recommendedName>
</protein>
<name>A0A812RUZ4_9DINO</name>
<feature type="region of interest" description="Disordered" evidence="1">
    <location>
        <begin position="664"/>
        <end position="696"/>
    </location>
</feature>
<feature type="region of interest" description="Disordered" evidence="1">
    <location>
        <begin position="141"/>
        <end position="163"/>
    </location>
</feature>
<keyword evidence="4" id="KW-1185">Reference proteome</keyword>
<evidence type="ECO:0000313" key="4">
    <source>
        <dbReference type="Proteomes" id="UP000604046"/>
    </source>
</evidence>
<gene>
    <name evidence="3" type="ORF">SNAT2548_LOCUS25234</name>
</gene>
<organism evidence="3 4">
    <name type="scientific">Symbiodinium natans</name>
    <dbReference type="NCBI Taxonomy" id="878477"/>
    <lineage>
        <taxon>Eukaryota</taxon>
        <taxon>Sar</taxon>
        <taxon>Alveolata</taxon>
        <taxon>Dinophyceae</taxon>
        <taxon>Suessiales</taxon>
        <taxon>Symbiodiniaceae</taxon>
        <taxon>Symbiodinium</taxon>
    </lineage>
</organism>
<dbReference type="Pfam" id="PF01764">
    <property type="entry name" value="Lipase_3"/>
    <property type="match status" value="1"/>
</dbReference>
<dbReference type="InterPro" id="IPR002921">
    <property type="entry name" value="Fungal_lipase-type"/>
</dbReference>
<sequence length="716" mass="79392">MSVVPDELLAPESRCKAMECMDAEMQSLRRSIADLQLQLLVKEVVHAQVLTAALRCWSNPGSATCSRPGAHARSDTMPLEVQSGSLPGSEGREPAEEAVDAQSSWNSTTLDPEALPIRCEAEVRCDDEAVMSLLRELQEDLAASRSRPEPRPSTTSLRPSQLPIEPNRLEELVAANLSQWVYRADDVSEPLPEIPGISLVADCVREDLHTGSVKVALVTAELPGRHRTLFVVFKGSSYLLDFINWNLEHDYEVIGDGTHFMHKGAAGVMRNLFFFKVQSASSFAKQLDAAYDSGVRHLVLTGHSLGGMYAMSGMYFIWREMQTCVPERSRLRGPGRALLRGARCVAFGAPMCFGRDGDGPGDEKYSKFEEFLKTKAVNFVNAGDPCPRAWSAVDLRAVIREAAEAMKEQLKDKNLVSRQIASRVIQALSSALLSRPDMDRHIAGCAAGFLHLSSIRVLSREDRPSFHWQRDFRLSRHGFADHAMSEYCDLLFDACYAEQPTCHMYDDDDAGTKVPLTRIRPSFVARLRRSDSEPRALEAAENELAESTATVTSLATSAVPDQPSLQELVEAVEHGRMSELEGKGKSVSEALQSYKAKASAQGHFCLGSVWIRLDEPIPRDTVTKAIHKYHNTWPVTLEAKGRQQMALREAQLLLLALDAHSAHKAQVGESSEKARSWHSRRSSARSYASESNDGTASSFWRKPSMLGFRPWRRNNV</sequence>
<dbReference type="GO" id="GO:0006629">
    <property type="term" value="P:lipid metabolic process"/>
    <property type="evidence" value="ECO:0007669"/>
    <property type="project" value="InterPro"/>
</dbReference>
<dbReference type="AlphaFoldDB" id="A0A812RUZ4"/>
<comment type="caution">
    <text evidence="3">The sequence shown here is derived from an EMBL/GenBank/DDBJ whole genome shotgun (WGS) entry which is preliminary data.</text>
</comment>
<accession>A0A812RUZ4</accession>
<evidence type="ECO:0000313" key="3">
    <source>
        <dbReference type="EMBL" id="CAE7456936.1"/>
    </source>
</evidence>
<evidence type="ECO:0000259" key="2">
    <source>
        <dbReference type="Pfam" id="PF01764"/>
    </source>
</evidence>
<feature type="domain" description="Fungal lipase-type" evidence="2">
    <location>
        <begin position="280"/>
        <end position="389"/>
    </location>
</feature>
<dbReference type="Proteomes" id="UP000604046">
    <property type="component" value="Unassembled WGS sequence"/>
</dbReference>
<evidence type="ECO:0000256" key="1">
    <source>
        <dbReference type="SAM" id="MobiDB-lite"/>
    </source>
</evidence>
<dbReference type="OrthoDB" id="439183at2759"/>
<dbReference type="EMBL" id="CAJNDS010002384">
    <property type="protein sequence ID" value="CAE7456936.1"/>
    <property type="molecule type" value="Genomic_DNA"/>
</dbReference>
<proteinExistence type="predicted"/>
<feature type="region of interest" description="Disordered" evidence="1">
    <location>
        <begin position="61"/>
        <end position="107"/>
    </location>
</feature>
<reference evidence="3" key="1">
    <citation type="submission" date="2021-02" db="EMBL/GenBank/DDBJ databases">
        <authorList>
            <person name="Dougan E. K."/>
            <person name="Rhodes N."/>
            <person name="Thang M."/>
            <person name="Chan C."/>
        </authorList>
    </citation>
    <scope>NUCLEOTIDE SEQUENCE</scope>
</reference>
<dbReference type="InterPro" id="IPR029058">
    <property type="entry name" value="AB_hydrolase_fold"/>
</dbReference>
<dbReference type="SUPFAM" id="SSF53474">
    <property type="entry name" value="alpha/beta-Hydrolases"/>
    <property type="match status" value="1"/>
</dbReference>